<feature type="transmembrane region" description="Helical" evidence="6">
    <location>
        <begin position="20"/>
        <end position="42"/>
    </location>
</feature>
<evidence type="ECO:0000313" key="7">
    <source>
        <dbReference type="EMBL" id="KAF2200729.1"/>
    </source>
</evidence>
<dbReference type="PANTHER" id="PTHR35042:SF1">
    <property type="entry name" value="DUF1772-DOMAIN-CONTAINING PROTEIN"/>
    <property type="match status" value="1"/>
</dbReference>
<comment type="similarity">
    <text evidence="5">Belongs to the anthrone oxygenase family.</text>
</comment>
<keyword evidence="8" id="KW-1185">Reference proteome</keyword>
<dbReference type="InterPro" id="IPR013901">
    <property type="entry name" value="Anthrone_oxy"/>
</dbReference>
<organism evidence="7 8">
    <name type="scientific">Delitschia confertaspora ATCC 74209</name>
    <dbReference type="NCBI Taxonomy" id="1513339"/>
    <lineage>
        <taxon>Eukaryota</taxon>
        <taxon>Fungi</taxon>
        <taxon>Dikarya</taxon>
        <taxon>Ascomycota</taxon>
        <taxon>Pezizomycotina</taxon>
        <taxon>Dothideomycetes</taxon>
        <taxon>Pleosporomycetidae</taxon>
        <taxon>Pleosporales</taxon>
        <taxon>Delitschiaceae</taxon>
        <taxon>Delitschia</taxon>
    </lineage>
</organism>
<name>A0A9P4JM12_9PLEO</name>
<evidence type="ECO:0000256" key="5">
    <source>
        <dbReference type="ARBA" id="ARBA00034313"/>
    </source>
</evidence>
<feature type="transmembrane region" description="Helical" evidence="6">
    <location>
        <begin position="63"/>
        <end position="80"/>
    </location>
</feature>
<evidence type="ECO:0000313" key="8">
    <source>
        <dbReference type="Proteomes" id="UP000799536"/>
    </source>
</evidence>
<feature type="transmembrane region" description="Helical" evidence="6">
    <location>
        <begin position="156"/>
        <end position="174"/>
    </location>
</feature>
<evidence type="ECO:0000256" key="6">
    <source>
        <dbReference type="SAM" id="Phobius"/>
    </source>
</evidence>
<keyword evidence="4 6" id="KW-0472">Membrane</keyword>
<comment type="caution">
    <text evidence="7">The sequence shown here is derived from an EMBL/GenBank/DDBJ whole genome shotgun (WGS) entry which is preliminary data.</text>
</comment>
<proteinExistence type="inferred from homology"/>
<reference evidence="7" key="1">
    <citation type="journal article" date="2020" name="Stud. Mycol.">
        <title>101 Dothideomycetes genomes: a test case for predicting lifestyles and emergence of pathogens.</title>
        <authorList>
            <person name="Haridas S."/>
            <person name="Albert R."/>
            <person name="Binder M."/>
            <person name="Bloem J."/>
            <person name="Labutti K."/>
            <person name="Salamov A."/>
            <person name="Andreopoulos B."/>
            <person name="Baker S."/>
            <person name="Barry K."/>
            <person name="Bills G."/>
            <person name="Bluhm B."/>
            <person name="Cannon C."/>
            <person name="Castanera R."/>
            <person name="Culley D."/>
            <person name="Daum C."/>
            <person name="Ezra D."/>
            <person name="Gonzalez J."/>
            <person name="Henrissat B."/>
            <person name="Kuo A."/>
            <person name="Liang C."/>
            <person name="Lipzen A."/>
            <person name="Lutzoni F."/>
            <person name="Magnuson J."/>
            <person name="Mondo S."/>
            <person name="Nolan M."/>
            <person name="Ohm R."/>
            <person name="Pangilinan J."/>
            <person name="Park H.-J."/>
            <person name="Ramirez L."/>
            <person name="Alfaro M."/>
            <person name="Sun H."/>
            <person name="Tritt A."/>
            <person name="Yoshinaga Y."/>
            <person name="Zwiers L.-H."/>
            <person name="Turgeon B."/>
            <person name="Goodwin S."/>
            <person name="Spatafora J."/>
            <person name="Crous P."/>
            <person name="Grigoriev I."/>
        </authorList>
    </citation>
    <scope>NUCLEOTIDE SEQUENCE</scope>
    <source>
        <strain evidence="7">ATCC 74209</strain>
    </source>
</reference>
<comment type="subcellular location">
    <subcellularLocation>
        <location evidence="1">Membrane</location>
        <topology evidence="1">Multi-pass membrane protein</topology>
    </subcellularLocation>
</comment>
<dbReference type="PANTHER" id="PTHR35042">
    <property type="entry name" value="ANTHRONE OXYGENASE ENCC"/>
    <property type="match status" value="1"/>
</dbReference>
<feature type="transmembrane region" description="Helical" evidence="6">
    <location>
        <begin position="92"/>
        <end position="111"/>
    </location>
</feature>
<dbReference type="Proteomes" id="UP000799536">
    <property type="component" value="Unassembled WGS sequence"/>
</dbReference>
<dbReference type="OrthoDB" id="5954308at2759"/>
<dbReference type="EMBL" id="ML994008">
    <property type="protein sequence ID" value="KAF2200729.1"/>
    <property type="molecule type" value="Genomic_DNA"/>
</dbReference>
<evidence type="ECO:0000256" key="3">
    <source>
        <dbReference type="ARBA" id="ARBA00022989"/>
    </source>
</evidence>
<evidence type="ECO:0008006" key="9">
    <source>
        <dbReference type="Google" id="ProtNLM"/>
    </source>
</evidence>
<dbReference type="Pfam" id="PF08592">
    <property type="entry name" value="Anthrone_oxy"/>
    <property type="match status" value="1"/>
</dbReference>
<keyword evidence="2 6" id="KW-0812">Transmembrane</keyword>
<dbReference type="GO" id="GO:0016020">
    <property type="term" value="C:membrane"/>
    <property type="evidence" value="ECO:0007669"/>
    <property type="project" value="UniProtKB-SubCell"/>
</dbReference>
<gene>
    <name evidence="7" type="ORF">GQ43DRAFT_441288</name>
</gene>
<accession>A0A9P4JM12</accession>
<evidence type="ECO:0000256" key="1">
    <source>
        <dbReference type="ARBA" id="ARBA00004141"/>
    </source>
</evidence>
<evidence type="ECO:0000256" key="2">
    <source>
        <dbReference type="ARBA" id="ARBA00022692"/>
    </source>
</evidence>
<keyword evidence="3 6" id="KW-1133">Transmembrane helix</keyword>
<protein>
    <recommendedName>
        <fullName evidence="9">DUF1772-domain-containing protein</fullName>
    </recommendedName>
</protein>
<sequence length="175" mass="18393">MSFVNQKPPNAIRIAQAVGITASAMLAGTNMALSVFAIPAIMQGPAPLAARQWRQIYDLGKKVGPGLAAIGTATLAYVAYQEDPTSFPFKLNVAACLMLPSIVPYTLVVMAPTNKGLYSKASSLASTDLSDKSAETSIEREETVHALLDKWATLNLGRALVTLVGTAAAMWAAVN</sequence>
<dbReference type="AlphaFoldDB" id="A0A9P4JM12"/>
<evidence type="ECO:0000256" key="4">
    <source>
        <dbReference type="ARBA" id="ARBA00023136"/>
    </source>
</evidence>